<evidence type="ECO:0000259" key="2">
    <source>
        <dbReference type="Pfam" id="PF26347"/>
    </source>
</evidence>
<dbReference type="RefSeq" id="WP_029566850.1">
    <property type="nucleotide sequence ID" value="NZ_CANLZQ010000001.1"/>
</dbReference>
<comment type="caution">
    <text evidence="3">The sequence shown here is derived from an EMBL/GenBank/DDBJ whole genome shotgun (WGS) entry which is preliminary data.</text>
</comment>
<dbReference type="OrthoDB" id="2691164at2"/>
<evidence type="ECO:0000313" key="4">
    <source>
        <dbReference type="Proteomes" id="UP000028549"/>
    </source>
</evidence>
<dbReference type="AlphaFoldDB" id="A0A084GXB3"/>
<gene>
    <name evidence="3" type="ORF">GS18_0212815</name>
</gene>
<dbReference type="NCBIfam" id="NF041479">
    <property type="entry name" value="spor_membprot_YtrI"/>
    <property type="match status" value="1"/>
</dbReference>
<dbReference type="Pfam" id="PF26347">
    <property type="entry name" value="YtrI_sporulation"/>
    <property type="match status" value="1"/>
</dbReference>
<evidence type="ECO:0000256" key="1">
    <source>
        <dbReference type="SAM" id="Phobius"/>
    </source>
</evidence>
<name>A0A084GXB3_METID</name>
<dbReference type="InterPro" id="IPR058620">
    <property type="entry name" value="YtrI_C"/>
</dbReference>
<proteinExistence type="predicted"/>
<feature type="domain" description="Sporulation membrane protein YtrI C-terminal" evidence="2">
    <location>
        <begin position="80"/>
        <end position="163"/>
    </location>
</feature>
<keyword evidence="1" id="KW-0472">Membrane</keyword>
<reference evidence="3 4" key="1">
    <citation type="journal article" date="2005" name="Int. J. Syst. Evol. Microbiol.">
        <title>Bacillus cibi sp. nov., isolated from jeotgal, a traditional Korean fermented seafood.</title>
        <authorList>
            <person name="Yoon J.H."/>
            <person name="Lee C.H."/>
            <person name="Oh T.K."/>
        </authorList>
    </citation>
    <scope>NUCLEOTIDE SEQUENCE [LARGE SCALE GENOMIC DNA]</scope>
    <source>
        <strain evidence="3 4">DSM 16189</strain>
    </source>
</reference>
<dbReference type="Proteomes" id="UP000028549">
    <property type="component" value="Unassembled WGS sequence"/>
</dbReference>
<dbReference type="InterPro" id="IPR048198">
    <property type="entry name" value="YtrI"/>
</dbReference>
<accession>A0A084GXB3</accession>
<dbReference type="STRING" id="246786.GS18_0212815"/>
<evidence type="ECO:0000313" key="3">
    <source>
        <dbReference type="EMBL" id="KEZ51975.1"/>
    </source>
</evidence>
<keyword evidence="1" id="KW-1133">Transmembrane helix</keyword>
<organism evidence="3 4">
    <name type="scientific">Metabacillus indicus</name>
    <name type="common">Bacillus indicus</name>
    <dbReference type="NCBI Taxonomy" id="246786"/>
    <lineage>
        <taxon>Bacteria</taxon>
        <taxon>Bacillati</taxon>
        <taxon>Bacillota</taxon>
        <taxon>Bacilli</taxon>
        <taxon>Bacillales</taxon>
        <taxon>Bacillaceae</taxon>
        <taxon>Metabacillus</taxon>
    </lineage>
</organism>
<sequence length="167" mass="19985">MRIPPLYRRPSWQRLFGGMVLGAIISWCIFLYIYGEWQEKLVTKIEEQTYTIEDLSQTNKSYYEEIQNLNKITQEKLRVQKISVTLMNGERYQFTSLMTFMIEDQVKEDVSDVLAKDLESVYKTRKLMKKAVENKVYKIDDKQYRVEIEEMFIYTTLSIELKVSFAK</sequence>
<keyword evidence="4" id="KW-1185">Reference proteome</keyword>
<feature type="transmembrane region" description="Helical" evidence="1">
    <location>
        <begin position="15"/>
        <end position="34"/>
    </location>
</feature>
<keyword evidence="1" id="KW-0812">Transmembrane</keyword>
<dbReference type="EMBL" id="JNVC02000005">
    <property type="protein sequence ID" value="KEZ51975.1"/>
    <property type="molecule type" value="Genomic_DNA"/>
</dbReference>
<protein>
    <submittedName>
        <fullName evidence="3">Sporulation protein</fullName>
    </submittedName>
</protein>